<evidence type="ECO:0000313" key="11">
    <source>
        <dbReference type="Proteomes" id="UP000192343"/>
    </source>
</evidence>
<dbReference type="Pfam" id="PF02272">
    <property type="entry name" value="DHHA1"/>
    <property type="match status" value="1"/>
</dbReference>
<dbReference type="EMBL" id="MWQY01000013">
    <property type="protein sequence ID" value="ORC34469.1"/>
    <property type="molecule type" value="Genomic_DNA"/>
</dbReference>
<dbReference type="GO" id="GO:0006281">
    <property type="term" value="P:DNA repair"/>
    <property type="evidence" value="ECO:0007669"/>
    <property type="project" value="InterPro"/>
</dbReference>
<evidence type="ECO:0000256" key="2">
    <source>
        <dbReference type="ARBA" id="ARBA00019841"/>
    </source>
</evidence>
<dbReference type="RefSeq" id="WP_083051301.1">
    <property type="nucleotide sequence ID" value="NZ_MWQY01000013.1"/>
</dbReference>
<dbReference type="InterPro" id="IPR051673">
    <property type="entry name" value="SSDNA_exonuclease_RecJ"/>
</dbReference>
<comment type="similarity">
    <text evidence="1">Belongs to the RecJ family.</text>
</comment>
<feature type="domain" description="DHHA1" evidence="8">
    <location>
        <begin position="492"/>
        <end position="580"/>
    </location>
</feature>
<keyword evidence="6" id="KW-0175">Coiled coil</keyword>
<dbReference type="NCBIfam" id="TIGR00644">
    <property type="entry name" value="recJ"/>
    <property type="match status" value="1"/>
</dbReference>
<keyword evidence="4" id="KW-0378">Hydrolase</keyword>
<keyword evidence="5 10" id="KW-0269">Exonuclease</keyword>
<dbReference type="Proteomes" id="UP000192343">
    <property type="component" value="Unassembled WGS sequence"/>
</dbReference>
<dbReference type="InterPro" id="IPR003156">
    <property type="entry name" value="DHHA1_dom"/>
</dbReference>
<reference evidence="10 11" key="1">
    <citation type="submission" date="2017-03" db="EMBL/GenBank/DDBJ databases">
        <title>Draft Genome sequence of Marispirochaeta sp. strain JC444.</title>
        <authorList>
            <person name="Shivani Y."/>
            <person name="Subhash Y."/>
            <person name="Sasikala C."/>
            <person name="Ramana C."/>
        </authorList>
    </citation>
    <scope>NUCLEOTIDE SEQUENCE [LARGE SCALE GENOMIC DNA]</scope>
    <source>
        <strain evidence="10 11">JC444</strain>
    </source>
</reference>
<dbReference type="Gene3D" id="2.40.50.460">
    <property type="match status" value="1"/>
</dbReference>
<evidence type="ECO:0000259" key="9">
    <source>
        <dbReference type="Pfam" id="PF17768"/>
    </source>
</evidence>
<evidence type="ECO:0000256" key="5">
    <source>
        <dbReference type="ARBA" id="ARBA00022839"/>
    </source>
</evidence>
<sequence>MVWQKYPIESDTVRKISEEFGIDLLLASILVRRNLHRREDIKFILEDDLLFTHNAFLFVEMEDAVDRIHQALEEGEKILIFGDRDVDGITSTVLLTQTIRDLGGDVRWQVPMGDDPYGLNMESVERFAADDGSLIITVDCGISNKQEIERALELGIETLVVDHHNPPEELPPAVAIINPKVEDCGYPFRDLAGCGVASKLVWALLFSRSPFYNQSVCLLNVRPGNDSYFIEAVKLVNLVETDRVVETLNPGMVGLADTRLYRFLEGEEILVYDAGPQEKMLRKIFGPDTLIALIDLKPEIEQVFPALRGRGSSLLALREKSRIGKYENSRLEEIDVLANLFRSFVHRKVPALNEDFPRCLDLVALGTLADLMPLVDENRILVRQGLKVLNSTGRKGLRELLFQKNLLGKRIGTTDIAWQLSPSINATGRLGRPDTAVNLLLSDDDAQLKELAEEVDALNRERKKLGETVWSRILPKTRKNLDEMSGNMVFISDSSIHRGITGIIASRLSNTMKVPAVVVAHFDGKAVGSVRCDPPFNVRSFLSNFEDLFFDYGGHDCAGGFSMPEEHFENFTHRVRTFAKGIEPVETVEERLSIDAELPPAYMKPELITVQESFEPYGEANPPLVFLARGMKILQADLMGKKEVVHLKLLLEGGVHKWPAVYWNAAPRLGRDFQIGDTVDVAFRLGRNYFNNTETLQLTVLDLHRPEDVHLVEERPAE</sequence>
<feature type="coiled-coil region" evidence="6">
    <location>
        <begin position="441"/>
        <end position="468"/>
    </location>
</feature>
<dbReference type="InterPro" id="IPR001667">
    <property type="entry name" value="DDH_dom"/>
</dbReference>
<keyword evidence="11" id="KW-1185">Reference proteome</keyword>
<evidence type="ECO:0000313" key="10">
    <source>
        <dbReference type="EMBL" id="ORC34469.1"/>
    </source>
</evidence>
<dbReference type="Pfam" id="PF17768">
    <property type="entry name" value="RecJ_OB"/>
    <property type="match status" value="1"/>
</dbReference>
<dbReference type="PANTHER" id="PTHR30255:SF2">
    <property type="entry name" value="SINGLE-STRANDED-DNA-SPECIFIC EXONUCLEASE RECJ"/>
    <property type="match status" value="1"/>
</dbReference>
<protein>
    <recommendedName>
        <fullName evidence="2">Single-stranded-DNA-specific exonuclease RecJ</fullName>
    </recommendedName>
</protein>
<gene>
    <name evidence="10" type="ORF">B4O97_12570</name>
</gene>
<dbReference type="GO" id="GO:0006310">
    <property type="term" value="P:DNA recombination"/>
    <property type="evidence" value="ECO:0007669"/>
    <property type="project" value="InterPro"/>
</dbReference>
<dbReference type="AlphaFoldDB" id="A0A1Y1RWB4"/>
<name>A0A1Y1RWB4_9SPIO</name>
<evidence type="ECO:0000259" key="8">
    <source>
        <dbReference type="Pfam" id="PF02272"/>
    </source>
</evidence>
<dbReference type="InterPro" id="IPR038763">
    <property type="entry name" value="DHH_sf"/>
</dbReference>
<dbReference type="GO" id="GO:0003676">
    <property type="term" value="F:nucleic acid binding"/>
    <property type="evidence" value="ECO:0007669"/>
    <property type="project" value="InterPro"/>
</dbReference>
<comment type="caution">
    <text evidence="10">The sequence shown here is derived from an EMBL/GenBank/DDBJ whole genome shotgun (WGS) entry which is preliminary data.</text>
</comment>
<dbReference type="Gene3D" id="3.90.1640.30">
    <property type="match status" value="2"/>
</dbReference>
<evidence type="ECO:0000256" key="1">
    <source>
        <dbReference type="ARBA" id="ARBA00005915"/>
    </source>
</evidence>
<proteinExistence type="inferred from homology"/>
<feature type="domain" description="RecJ OB" evidence="9">
    <location>
        <begin position="594"/>
        <end position="702"/>
    </location>
</feature>
<organism evidence="10 11">
    <name type="scientific">Marispirochaeta aestuarii</name>
    <dbReference type="NCBI Taxonomy" id="1963862"/>
    <lineage>
        <taxon>Bacteria</taxon>
        <taxon>Pseudomonadati</taxon>
        <taxon>Spirochaetota</taxon>
        <taxon>Spirochaetia</taxon>
        <taxon>Spirochaetales</taxon>
        <taxon>Spirochaetaceae</taxon>
        <taxon>Marispirochaeta</taxon>
    </lineage>
</organism>
<dbReference type="InterPro" id="IPR041122">
    <property type="entry name" value="RecJ_OB"/>
</dbReference>
<accession>A0A1Y1RWB4</accession>
<dbReference type="STRING" id="1963862.B4O97_12570"/>
<dbReference type="InterPro" id="IPR004610">
    <property type="entry name" value="RecJ"/>
</dbReference>
<evidence type="ECO:0000259" key="7">
    <source>
        <dbReference type="Pfam" id="PF01368"/>
    </source>
</evidence>
<dbReference type="SUPFAM" id="SSF64182">
    <property type="entry name" value="DHH phosphoesterases"/>
    <property type="match status" value="2"/>
</dbReference>
<dbReference type="GO" id="GO:0008409">
    <property type="term" value="F:5'-3' exonuclease activity"/>
    <property type="evidence" value="ECO:0007669"/>
    <property type="project" value="InterPro"/>
</dbReference>
<evidence type="ECO:0000256" key="3">
    <source>
        <dbReference type="ARBA" id="ARBA00022722"/>
    </source>
</evidence>
<dbReference type="PANTHER" id="PTHR30255">
    <property type="entry name" value="SINGLE-STRANDED-DNA-SPECIFIC EXONUCLEASE RECJ"/>
    <property type="match status" value="1"/>
</dbReference>
<evidence type="ECO:0000256" key="4">
    <source>
        <dbReference type="ARBA" id="ARBA00022801"/>
    </source>
</evidence>
<dbReference type="OrthoDB" id="9809852at2"/>
<evidence type="ECO:0000256" key="6">
    <source>
        <dbReference type="SAM" id="Coils"/>
    </source>
</evidence>
<dbReference type="Pfam" id="PF01368">
    <property type="entry name" value="DHH"/>
    <property type="match status" value="1"/>
</dbReference>
<keyword evidence="3" id="KW-0540">Nuclease</keyword>
<feature type="domain" description="DDH" evidence="7">
    <location>
        <begin position="77"/>
        <end position="202"/>
    </location>
</feature>